<gene>
    <name evidence="2" type="ORF">MXD59_16565</name>
</gene>
<comment type="caution">
    <text evidence="2">The sequence shown here is derived from an EMBL/GenBank/DDBJ whole genome shotgun (WGS) entry which is preliminary data.</text>
</comment>
<keyword evidence="1" id="KW-0472">Membrane</keyword>
<keyword evidence="1" id="KW-0812">Transmembrane</keyword>
<sequence length="188" mass="18960">MESSHVPSPDDAAAALLAAERSQADLVAGLRLPRGFLPSLAAAIAVQILTAAIVVVVNDGVAQSVALLGAALFVLVAAVQLVRFRRVNGAWVAGLAHQVMLGCTTWSTLAYGGGLAGAAWAGFADRWWLAVLCAAAGGAGYAASGALWIRRYRGDPQGHTQLTAPWTAAAAALVLLAAAGLGLLLLAG</sequence>
<feature type="transmembrane region" description="Helical" evidence="1">
    <location>
        <begin position="127"/>
        <end position="150"/>
    </location>
</feature>
<feature type="transmembrane region" description="Helical" evidence="1">
    <location>
        <begin position="36"/>
        <end position="57"/>
    </location>
</feature>
<proteinExistence type="predicted"/>
<evidence type="ECO:0000313" key="3">
    <source>
        <dbReference type="Proteomes" id="UP001201873"/>
    </source>
</evidence>
<dbReference type="Proteomes" id="UP001201873">
    <property type="component" value="Unassembled WGS sequence"/>
</dbReference>
<feature type="transmembrane region" description="Helical" evidence="1">
    <location>
        <begin position="63"/>
        <end position="82"/>
    </location>
</feature>
<dbReference type="EMBL" id="JALKFT010000016">
    <property type="protein sequence ID" value="MCK9877362.1"/>
    <property type="molecule type" value="Genomic_DNA"/>
</dbReference>
<evidence type="ECO:0000313" key="2">
    <source>
        <dbReference type="EMBL" id="MCK9877362.1"/>
    </source>
</evidence>
<protein>
    <recommendedName>
        <fullName evidence="4">Integral membrane protein</fullName>
    </recommendedName>
</protein>
<name>A0ABT0K1L0_9ACTN</name>
<keyword evidence="3" id="KW-1185">Reference proteome</keyword>
<organism evidence="2 3">
    <name type="scientific">Frankia umida</name>
    <dbReference type="NCBI Taxonomy" id="573489"/>
    <lineage>
        <taxon>Bacteria</taxon>
        <taxon>Bacillati</taxon>
        <taxon>Actinomycetota</taxon>
        <taxon>Actinomycetes</taxon>
        <taxon>Frankiales</taxon>
        <taxon>Frankiaceae</taxon>
        <taxon>Frankia</taxon>
    </lineage>
</organism>
<feature type="transmembrane region" description="Helical" evidence="1">
    <location>
        <begin position="94"/>
        <end position="121"/>
    </location>
</feature>
<reference evidence="2 3" key="1">
    <citation type="submission" date="2022-04" db="EMBL/GenBank/DDBJ databases">
        <title>Genome diversity in the genus Frankia.</title>
        <authorList>
            <person name="Carlos-Shanley C."/>
            <person name="Hahn D."/>
        </authorList>
    </citation>
    <scope>NUCLEOTIDE SEQUENCE [LARGE SCALE GENOMIC DNA]</scope>
    <source>
        <strain evidence="2 3">Ag45/Mut15</strain>
    </source>
</reference>
<feature type="transmembrane region" description="Helical" evidence="1">
    <location>
        <begin position="162"/>
        <end position="187"/>
    </location>
</feature>
<evidence type="ECO:0008006" key="4">
    <source>
        <dbReference type="Google" id="ProtNLM"/>
    </source>
</evidence>
<evidence type="ECO:0000256" key="1">
    <source>
        <dbReference type="SAM" id="Phobius"/>
    </source>
</evidence>
<keyword evidence="1" id="KW-1133">Transmembrane helix</keyword>
<accession>A0ABT0K1L0</accession>
<dbReference type="RefSeq" id="WP_248825618.1">
    <property type="nucleotide sequence ID" value="NZ_JALKFT010000016.1"/>
</dbReference>